<organism evidence="2 3">
    <name type="scientific">Brachybacterium sacelli</name>
    <dbReference type="NCBI Taxonomy" id="173364"/>
    <lineage>
        <taxon>Bacteria</taxon>
        <taxon>Bacillati</taxon>
        <taxon>Actinomycetota</taxon>
        <taxon>Actinomycetes</taxon>
        <taxon>Micrococcales</taxon>
        <taxon>Dermabacteraceae</taxon>
        <taxon>Brachybacterium</taxon>
    </lineage>
</organism>
<reference evidence="2 3" key="1">
    <citation type="submission" date="2021-03" db="EMBL/GenBank/DDBJ databases">
        <title>Sequencing the genomes of 1000 actinobacteria strains.</title>
        <authorList>
            <person name="Klenk H.-P."/>
        </authorList>
    </citation>
    <scope>NUCLEOTIDE SEQUENCE [LARGE SCALE GENOMIC DNA]</scope>
    <source>
        <strain evidence="2 3">DSM 14566</strain>
    </source>
</reference>
<evidence type="ECO:0000313" key="2">
    <source>
        <dbReference type="EMBL" id="MBP2383694.1"/>
    </source>
</evidence>
<protein>
    <submittedName>
        <fullName evidence="2">Uncharacterized protein</fullName>
    </submittedName>
</protein>
<name>A0ABS4X7K1_9MICO</name>
<feature type="compositionally biased region" description="Low complexity" evidence="1">
    <location>
        <begin position="251"/>
        <end position="266"/>
    </location>
</feature>
<feature type="region of interest" description="Disordered" evidence="1">
    <location>
        <begin position="251"/>
        <end position="289"/>
    </location>
</feature>
<sequence>MPTFHDPLSDAAEASEALRGLAHASRVFDSPADTYTVFGELASGVRSLRQVLDQLATTHLAHQDRAFDDNGNHAAGAADALSAADELHQAGNLLDQAYDRLDAAFSHSGRIAWHPEPTLSESLEHQGATEKPVSRRWISVVFLQGHEADDVLDLIDRDGPDAAIEHLEAFDYGDETTDAALENGYVYDEPPTDALDRVVTEGDYTLTYNPAMGHVSLLRSHTVSPDPALDDADVMPAREAIAGIGALDPSARATTAGTAPARRTSAVAEKDWFAGPARSTTSAGRGLSL</sequence>
<proteinExistence type="predicted"/>
<dbReference type="EMBL" id="JAGIOD010000002">
    <property type="protein sequence ID" value="MBP2383694.1"/>
    <property type="molecule type" value="Genomic_DNA"/>
</dbReference>
<comment type="caution">
    <text evidence="2">The sequence shown here is derived from an EMBL/GenBank/DDBJ whole genome shotgun (WGS) entry which is preliminary data.</text>
</comment>
<evidence type="ECO:0000313" key="3">
    <source>
        <dbReference type="Proteomes" id="UP001519290"/>
    </source>
</evidence>
<dbReference type="RefSeq" id="WP_209904473.1">
    <property type="nucleotide sequence ID" value="NZ_BAAAJW010000017.1"/>
</dbReference>
<dbReference type="Proteomes" id="UP001519290">
    <property type="component" value="Unassembled WGS sequence"/>
</dbReference>
<gene>
    <name evidence="2" type="ORF">JOF43_003683</name>
</gene>
<evidence type="ECO:0000256" key="1">
    <source>
        <dbReference type="SAM" id="MobiDB-lite"/>
    </source>
</evidence>
<accession>A0ABS4X7K1</accession>
<keyword evidence="3" id="KW-1185">Reference proteome</keyword>